<accession>A0A087UI79</accession>
<dbReference type="Proteomes" id="UP000054359">
    <property type="component" value="Unassembled WGS sequence"/>
</dbReference>
<dbReference type="OrthoDB" id="10259720at2759"/>
<sequence length="210" mass="23363">MLKTIEAEKQSLAVQMHLHKTHLRSLEDDVKNMQEKVDEKQNFSKELQDIIADREAENSTISKEISDLHTKIQRADRSNSRLSLDVRNKPDQPGIEEDIRIHLLREIRRTVSDLLFTTIDSKPAISAKVHELFQQAEIPVPSRARLTSSSRSSSVTSLHSRASSKASTPNNRVSLSSNSSPKGSGRNSRTETISPSVVMLGSGSLGDLKK</sequence>
<dbReference type="GO" id="GO:0036159">
    <property type="term" value="P:inner dynein arm assembly"/>
    <property type="evidence" value="ECO:0007669"/>
    <property type="project" value="InterPro"/>
</dbReference>
<dbReference type="InterPro" id="IPR033290">
    <property type="entry name" value="CCDC39"/>
</dbReference>
<evidence type="ECO:0000256" key="6">
    <source>
        <dbReference type="SAM" id="MobiDB-lite"/>
    </source>
</evidence>
<evidence type="ECO:0000313" key="8">
    <source>
        <dbReference type="Proteomes" id="UP000054359"/>
    </source>
</evidence>
<feature type="region of interest" description="Disordered" evidence="6">
    <location>
        <begin position="142"/>
        <end position="210"/>
    </location>
</feature>
<comment type="function">
    <text evidence="4">Required for assembly of dynein regulatory complex (DRC) and inner dynein arm (IDA) complexes, which are responsible for ciliary beat regulation, thereby playing a central role in motility in cilia and flagella. Probably acts together with CCDC40 to form a molecular ruler that determines the 96 nanometer (nm) repeat length and arrangements of components in cilia and flagella. Not required for outer dynein arm complexes assembly.</text>
</comment>
<evidence type="ECO:0000256" key="3">
    <source>
        <dbReference type="ARBA" id="ARBA00023054"/>
    </source>
</evidence>
<evidence type="ECO:0000313" key="7">
    <source>
        <dbReference type="EMBL" id="KFM77068.1"/>
    </source>
</evidence>
<dbReference type="STRING" id="407821.A0A087UI79"/>
<organism evidence="7 8">
    <name type="scientific">Stegodyphus mimosarum</name>
    <name type="common">African social velvet spider</name>
    <dbReference type="NCBI Taxonomy" id="407821"/>
    <lineage>
        <taxon>Eukaryota</taxon>
        <taxon>Metazoa</taxon>
        <taxon>Ecdysozoa</taxon>
        <taxon>Arthropoda</taxon>
        <taxon>Chelicerata</taxon>
        <taxon>Arachnida</taxon>
        <taxon>Araneae</taxon>
        <taxon>Araneomorphae</taxon>
        <taxon>Entelegynae</taxon>
        <taxon>Eresoidea</taxon>
        <taxon>Eresidae</taxon>
        <taxon>Stegodyphus</taxon>
    </lineage>
</organism>
<dbReference type="GO" id="GO:0005930">
    <property type="term" value="C:axoneme"/>
    <property type="evidence" value="ECO:0007669"/>
    <property type="project" value="InterPro"/>
</dbReference>
<dbReference type="PANTHER" id="PTHR18962">
    <property type="entry name" value="COILED-COIL DOMAIN-CONTAINING PROTEIN 39"/>
    <property type="match status" value="1"/>
</dbReference>
<proteinExistence type="inferred from homology"/>
<reference evidence="7 8" key="1">
    <citation type="submission" date="2013-11" db="EMBL/GenBank/DDBJ databases">
        <title>Genome sequencing of Stegodyphus mimosarum.</title>
        <authorList>
            <person name="Bechsgaard J."/>
        </authorList>
    </citation>
    <scope>NUCLEOTIDE SEQUENCE [LARGE SCALE GENOMIC DNA]</scope>
</reference>
<dbReference type="GO" id="GO:0060285">
    <property type="term" value="P:cilium-dependent cell motility"/>
    <property type="evidence" value="ECO:0007669"/>
    <property type="project" value="TreeGrafter"/>
</dbReference>
<feature type="non-terminal residue" evidence="7">
    <location>
        <position position="210"/>
    </location>
</feature>
<dbReference type="PANTHER" id="PTHR18962:SF0">
    <property type="entry name" value="COILED-COIL DOMAIN-CONTAINING PROTEIN 39"/>
    <property type="match status" value="1"/>
</dbReference>
<keyword evidence="3 5" id="KW-0175">Coiled coil</keyword>
<evidence type="ECO:0000256" key="4">
    <source>
        <dbReference type="ARBA" id="ARBA00045182"/>
    </source>
</evidence>
<feature type="coiled-coil region" evidence="5">
    <location>
        <begin position="16"/>
        <end position="43"/>
    </location>
</feature>
<protein>
    <recommendedName>
        <fullName evidence="2">Coiled-coil domain-containing protein 39</fullName>
    </recommendedName>
</protein>
<evidence type="ECO:0000256" key="5">
    <source>
        <dbReference type="SAM" id="Coils"/>
    </source>
</evidence>
<dbReference type="AlphaFoldDB" id="A0A087UI79"/>
<name>A0A087UI79_STEMI</name>
<feature type="compositionally biased region" description="Low complexity" evidence="6">
    <location>
        <begin position="142"/>
        <end position="164"/>
    </location>
</feature>
<dbReference type="EMBL" id="KK119921">
    <property type="protein sequence ID" value="KFM77068.1"/>
    <property type="molecule type" value="Genomic_DNA"/>
</dbReference>
<gene>
    <name evidence="7" type="ORF">X975_20468</name>
</gene>
<dbReference type="GO" id="GO:0003341">
    <property type="term" value="P:cilium movement"/>
    <property type="evidence" value="ECO:0007669"/>
    <property type="project" value="InterPro"/>
</dbReference>
<evidence type="ECO:0000256" key="1">
    <source>
        <dbReference type="ARBA" id="ARBA00005805"/>
    </source>
</evidence>
<feature type="compositionally biased region" description="Low complexity" evidence="6">
    <location>
        <begin position="174"/>
        <end position="187"/>
    </location>
</feature>
<comment type="similarity">
    <text evidence="1">Belongs to the CCDC39 family.</text>
</comment>
<evidence type="ECO:0000256" key="2">
    <source>
        <dbReference type="ARBA" id="ARBA00016725"/>
    </source>
</evidence>
<keyword evidence="8" id="KW-1185">Reference proteome</keyword>